<sequence>MPSRSRPIPPGANAGRPACVCAAEHARRAPRFTRCAPDRRIIPGTVAATNVRNALVRPPPVLIGRCKCPTSRAYHTADGEAPVWTSWEQLL</sequence>
<organism evidence="1 2">
    <name type="scientific">Eumeta variegata</name>
    <name type="common">Bagworm moth</name>
    <name type="synonym">Eumeta japonica</name>
    <dbReference type="NCBI Taxonomy" id="151549"/>
    <lineage>
        <taxon>Eukaryota</taxon>
        <taxon>Metazoa</taxon>
        <taxon>Ecdysozoa</taxon>
        <taxon>Arthropoda</taxon>
        <taxon>Hexapoda</taxon>
        <taxon>Insecta</taxon>
        <taxon>Pterygota</taxon>
        <taxon>Neoptera</taxon>
        <taxon>Endopterygota</taxon>
        <taxon>Lepidoptera</taxon>
        <taxon>Glossata</taxon>
        <taxon>Ditrysia</taxon>
        <taxon>Tineoidea</taxon>
        <taxon>Psychidae</taxon>
        <taxon>Oiketicinae</taxon>
        <taxon>Eumeta</taxon>
    </lineage>
</organism>
<evidence type="ECO:0000313" key="2">
    <source>
        <dbReference type="Proteomes" id="UP000299102"/>
    </source>
</evidence>
<accession>A0A4C1Z604</accession>
<name>A0A4C1Z604_EUMVA</name>
<proteinExistence type="predicted"/>
<gene>
    <name evidence="1" type="ORF">EVAR_89426_1</name>
</gene>
<dbReference type="AlphaFoldDB" id="A0A4C1Z604"/>
<keyword evidence="2" id="KW-1185">Reference proteome</keyword>
<reference evidence="1 2" key="1">
    <citation type="journal article" date="2019" name="Commun. Biol.">
        <title>The bagworm genome reveals a unique fibroin gene that provides high tensile strength.</title>
        <authorList>
            <person name="Kono N."/>
            <person name="Nakamura H."/>
            <person name="Ohtoshi R."/>
            <person name="Tomita M."/>
            <person name="Numata K."/>
            <person name="Arakawa K."/>
        </authorList>
    </citation>
    <scope>NUCLEOTIDE SEQUENCE [LARGE SCALE GENOMIC DNA]</scope>
</reference>
<comment type="caution">
    <text evidence="1">The sequence shown here is derived from an EMBL/GenBank/DDBJ whole genome shotgun (WGS) entry which is preliminary data.</text>
</comment>
<evidence type="ECO:0000313" key="1">
    <source>
        <dbReference type="EMBL" id="GBP82087.1"/>
    </source>
</evidence>
<dbReference type="Proteomes" id="UP000299102">
    <property type="component" value="Unassembled WGS sequence"/>
</dbReference>
<protein>
    <submittedName>
        <fullName evidence="1">Uncharacterized protein</fullName>
    </submittedName>
</protein>
<dbReference type="EMBL" id="BGZK01001547">
    <property type="protein sequence ID" value="GBP82087.1"/>
    <property type="molecule type" value="Genomic_DNA"/>
</dbReference>